<dbReference type="SUPFAM" id="SSF69796">
    <property type="entry name" value="Thymidylate synthase-complementing protein Thy1"/>
    <property type="match status" value="1"/>
</dbReference>
<name>C0R8A9_BORVA</name>
<keyword evidence="1" id="KW-0614">Plasmid</keyword>
<dbReference type="GO" id="GO:0050660">
    <property type="term" value="F:flavin adenine dinucleotide binding"/>
    <property type="evidence" value="ECO:0007669"/>
    <property type="project" value="InterPro"/>
</dbReference>
<protein>
    <submittedName>
        <fullName evidence="1">Thymidylate synthase ThyX (TS)</fullName>
    </submittedName>
</protein>
<dbReference type="InterPro" id="IPR036098">
    <property type="entry name" value="Thymidylate_synthase_ThyX_sf"/>
</dbReference>
<dbReference type="HOGENOM" id="CLU_216731_0_0_12"/>
<organism evidence="1 2">
    <name type="scientific">Borreliella valaisiana VS116</name>
    <dbReference type="NCBI Taxonomy" id="445987"/>
    <lineage>
        <taxon>Bacteria</taxon>
        <taxon>Pseudomonadati</taxon>
        <taxon>Spirochaetota</taxon>
        <taxon>Spirochaetia</taxon>
        <taxon>Spirochaetales</taxon>
        <taxon>Borreliaceae</taxon>
        <taxon>Borreliella</taxon>
    </lineage>
</organism>
<evidence type="ECO:0000313" key="2">
    <source>
        <dbReference type="Proteomes" id="UP000006163"/>
    </source>
</evidence>
<accession>C0R8A9</accession>
<dbReference type="InterPro" id="IPR003669">
    <property type="entry name" value="Thymidylate_synthase_ThyX"/>
</dbReference>
<dbReference type="AlphaFoldDB" id="C0R8A9"/>
<dbReference type="Proteomes" id="UP000006163">
    <property type="component" value="Plasmid VS116_lp54"/>
</dbReference>
<dbReference type="Gene3D" id="3.30.1360.170">
    <property type="match status" value="1"/>
</dbReference>
<dbReference type="GO" id="GO:0006231">
    <property type="term" value="P:dTMP biosynthetic process"/>
    <property type="evidence" value="ECO:0007669"/>
    <property type="project" value="InterPro"/>
</dbReference>
<reference evidence="1 2" key="1">
    <citation type="journal article" date="2012" name="J. Bacteriol.">
        <title>Whole-Genome Sequences of Borrelia bissettii, Borrelia valaisiana, and Borrelia spielmanii.</title>
        <authorList>
            <person name="Schutzer S.E."/>
            <person name="Fraser-Liggett C.M."/>
            <person name="Qiu W.G."/>
            <person name="Kraiczy P."/>
            <person name="Mongodin E.F."/>
            <person name="Dunn J.J."/>
            <person name="Luft B.J."/>
            <person name="Casjens S.R."/>
        </authorList>
    </citation>
    <scope>NUCLEOTIDE SEQUENCE [LARGE SCALE GENOMIC DNA]</scope>
    <source>
        <strain evidence="1 2">VS116</strain>
        <plasmid evidence="1">VS116_lp54</plasmid>
    </source>
</reference>
<dbReference type="EMBL" id="CP001433">
    <property type="protein sequence ID" value="ACN52653.1"/>
    <property type="molecule type" value="Genomic_DNA"/>
</dbReference>
<dbReference type="GO" id="GO:0050797">
    <property type="term" value="F:thymidylate synthase (FAD) activity"/>
    <property type="evidence" value="ECO:0007669"/>
    <property type="project" value="InterPro"/>
</dbReference>
<geneLocation type="plasmid" evidence="1 2">
    <name>VS116_lp54</name>
</geneLocation>
<proteinExistence type="predicted"/>
<keyword evidence="2" id="KW-1185">Reference proteome</keyword>
<gene>
    <name evidence="1" type="ORF">BVAVS116_A0068</name>
</gene>
<dbReference type="Pfam" id="PF02511">
    <property type="entry name" value="Thy1"/>
    <property type="match status" value="1"/>
</dbReference>
<evidence type="ECO:0000313" key="1">
    <source>
        <dbReference type="EMBL" id="ACN52653.1"/>
    </source>
</evidence>
<sequence length="47" mass="5613">MEQVVFTFHIKASIFIARQWMKHGTARINEVYGYYSLAREEFYVPLA</sequence>